<dbReference type="RefSeq" id="WP_147922494.1">
    <property type="nucleotide sequence ID" value="NZ_VRTY01000055.1"/>
</dbReference>
<sequence length="431" mass="47649">MIKKGISALSVACLWGTLFSCQSSTSSEAQEITLKNRSDIALTDKAIAVNRSEFSNIPDGEVYPLLLTQNGDTIAAQLDDLDGDNKWDELLLVTNLPANGEQVLQLTWVNAPLNHTIRTNIRFGKRSGKDIPLRPATSDTIYANQMEKSIGYQPYQTDGPSWENDKVGFRHYLDGRNSKDLFGKKTTAMSPDSVGISKTGAVEDNYHVMRDWGRDIMAVGSSVGIGGVAMMVGDSFPRIGIIAGDTVSNVESTSFQILARGPVHSKMQISYNNWKPANTDRSYTITENPAITPGMYAYQNTVEVTSGLTGDETLLIGMNNLDETFPLEEMQVGDNWVALLTHDSETYNKEWLLPLALLVPKSAYLGYTASPKTGPVSQAWFAKLKPTEKVTYYAIGTWELSDEHFKNLDYFRNYVKQLAQQLDAKVDVSVK</sequence>
<protein>
    <submittedName>
        <fullName evidence="2">DUF4861 domain-containing protein</fullName>
    </submittedName>
</protein>
<keyword evidence="3" id="KW-1185">Reference proteome</keyword>
<dbReference type="Pfam" id="PF16153">
    <property type="entry name" value="DUF4861"/>
    <property type="match status" value="1"/>
</dbReference>
<evidence type="ECO:0000313" key="3">
    <source>
        <dbReference type="Proteomes" id="UP000321926"/>
    </source>
</evidence>
<dbReference type="OrthoDB" id="846806at2"/>
<evidence type="ECO:0000313" key="2">
    <source>
        <dbReference type="EMBL" id="TXK37883.1"/>
    </source>
</evidence>
<name>A0A5C8JM28_9BACT</name>
<dbReference type="EMBL" id="VRTY01000055">
    <property type="protein sequence ID" value="TXK37883.1"/>
    <property type="molecule type" value="Genomic_DNA"/>
</dbReference>
<organism evidence="2 3">
    <name type="scientific">Pontibacter qinzhouensis</name>
    <dbReference type="NCBI Taxonomy" id="2603253"/>
    <lineage>
        <taxon>Bacteria</taxon>
        <taxon>Pseudomonadati</taxon>
        <taxon>Bacteroidota</taxon>
        <taxon>Cytophagia</taxon>
        <taxon>Cytophagales</taxon>
        <taxon>Hymenobacteraceae</taxon>
        <taxon>Pontibacter</taxon>
    </lineage>
</organism>
<comment type="caution">
    <text evidence="2">The sequence shown here is derived from an EMBL/GenBank/DDBJ whole genome shotgun (WGS) entry which is preliminary data.</text>
</comment>
<evidence type="ECO:0000256" key="1">
    <source>
        <dbReference type="SAM" id="SignalP"/>
    </source>
</evidence>
<dbReference type="PROSITE" id="PS51257">
    <property type="entry name" value="PROKAR_LIPOPROTEIN"/>
    <property type="match status" value="1"/>
</dbReference>
<dbReference type="InterPro" id="IPR032342">
    <property type="entry name" value="DUF4861"/>
</dbReference>
<feature type="signal peptide" evidence="1">
    <location>
        <begin position="1"/>
        <end position="29"/>
    </location>
</feature>
<dbReference type="Proteomes" id="UP000321926">
    <property type="component" value="Unassembled WGS sequence"/>
</dbReference>
<proteinExistence type="predicted"/>
<gene>
    <name evidence="2" type="ORF">FVR03_14570</name>
</gene>
<keyword evidence="1" id="KW-0732">Signal</keyword>
<dbReference type="AlphaFoldDB" id="A0A5C8JM28"/>
<reference evidence="2 3" key="1">
    <citation type="submission" date="2019-08" db="EMBL/GenBank/DDBJ databases">
        <authorList>
            <person name="Shi S."/>
        </authorList>
    </citation>
    <scope>NUCLEOTIDE SEQUENCE [LARGE SCALE GENOMIC DNA]</scope>
    <source>
        <strain evidence="2 3">GY10130</strain>
    </source>
</reference>
<accession>A0A5C8JM28</accession>
<feature type="chain" id="PRO_5022746475" evidence="1">
    <location>
        <begin position="30"/>
        <end position="431"/>
    </location>
</feature>